<evidence type="ECO:0000313" key="1">
    <source>
        <dbReference type="EMBL" id="SVE53186.1"/>
    </source>
</evidence>
<protein>
    <recommendedName>
        <fullName evidence="2">Right handed beta helix domain-containing protein</fullName>
    </recommendedName>
</protein>
<feature type="non-terminal residue" evidence="1">
    <location>
        <position position="232"/>
    </location>
</feature>
<dbReference type="InterPro" id="IPR011050">
    <property type="entry name" value="Pectin_lyase_fold/virulence"/>
</dbReference>
<gene>
    <name evidence="1" type="ORF">METZ01_LOCUS506040</name>
</gene>
<evidence type="ECO:0008006" key="2">
    <source>
        <dbReference type="Google" id="ProtNLM"/>
    </source>
</evidence>
<dbReference type="AlphaFoldDB" id="A0A383E8M5"/>
<accession>A0A383E8M5</accession>
<sequence>GFEDLDVKLVSDSTTKYSTSYYGGSDSKTDSSGLISKNFTLKFRIYNGTSTPDEATTTLYYHYGVRAKAYNINMTTSHTETVTVPSYWKQGLIENLDSGQHSATIQDAIDSASSGDTLQLWAWDYVEYNINVTERVTIIGNSSGVSVSGGWQDSVFNLKTNTITIKNLTIKRSGNGTSDSCIYASLGSNIKIDNVTLDACNIGISAYTGVTISNITVQNSVGVGIISGSDGV</sequence>
<organism evidence="1">
    <name type="scientific">marine metagenome</name>
    <dbReference type="NCBI Taxonomy" id="408172"/>
    <lineage>
        <taxon>unclassified sequences</taxon>
        <taxon>metagenomes</taxon>
        <taxon>ecological metagenomes</taxon>
    </lineage>
</organism>
<dbReference type="EMBL" id="UINC01223832">
    <property type="protein sequence ID" value="SVE53186.1"/>
    <property type="molecule type" value="Genomic_DNA"/>
</dbReference>
<dbReference type="InterPro" id="IPR012334">
    <property type="entry name" value="Pectin_lyas_fold"/>
</dbReference>
<dbReference type="SUPFAM" id="SSF51126">
    <property type="entry name" value="Pectin lyase-like"/>
    <property type="match status" value="1"/>
</dbReference>
<name>A0A383E8M5_9ZZZZ</name>
<feature type="non-terminal residue" evidence="1">
    <location>
        <position position="1"/>
    </location>
</feature>
<dbReference type="Gene3D" id="2.160.20.10">
    <property type="entry name" value="Single-stranded right-handed beta-helix, Pectin lyase-like"/>
    <property type="match status" value="1"/>
</dbReference>
<proteinExistence type="predicted"/>
<reference evidence="1" key="1">
    <citation type="submission" date="2018-05" db="EMBL/GenBank/DDBJ databases">
        <authorList>
            <person name="Lanie J.A."/>
            <person name="Ng W.-L."/>
            <person name="Kazmierczak K.M."/>
            <person name="Andrzejewski T.M."/>
            <person name="Davidsen T.M."/>
            <person name="Wayne K.J."/>
            <person name="Tettelin H."/>
            <person name="Glass J.I."/>
            <person name="Rusch D."/>
            <person name="Podicherti R."/>
            <person name="Tsui H.-C.T."/>
            <person name="Winkler M.E."/>
        </authorList>
    </citation>
    <scope>NUCLEOTIDE SEQUENCE</scope>
</reference>